<name>A0ABQ2V3A3_9ACTN</name>
<dbReference type="Gene3D" id="3.40.50.720">
    <property type="entry name" value="NAD(P)-binding Rossmann-like Domain"/>
    <property type="match status" value="1"/>
</dbReference>
<evidence type="ECO:0000313" key="3">
    <source>
        <dbReference type="Proteomes" id="UP000654471"/>
    </source>
</evidence>
<dbReference type="PANTHER" id="PTHR43162:SF1">
    <property type="entry name" value="PRESTALK A DIFFERENTIATION PROTEIN A"/>
    <property type="match status" value="1"/>
</dbReference>
<accession>A0ABQ2V3A3</accession>
<keyword evidence="3" id="KW-1185">Reference proteome</keyword>
<proteinExistence type="predicted"/>
<feature type="domain" description="NAD(P)-binding" evidence="1">
    <location>
        <begin position="6"/>
        <end position="181"/>
    </location>
</feature>
<evidence type="ECO:0000259" key="1">
    <source>
        <dbReference type="Pfam" id="PF13460"/>
    </source>
</evidence>
<sequence>MIVVTGATGNIGRSLVARLLEEGAVVRALTRDPARAGLPDRAEVVRADLGEETDLTPLLTDADALFLNLAAGGGEAASRLIDAAAKAGVRRIVLNSSLSVTDTPADETNFIARNHAALERAVRDSGLEWTFLRGGNYATNALNWAPAVRESGVVRDPHPGAQGVPVHEADLADVAAVALLDDTGTHRNQTYLLTGPESLTNAQQVAAIGEAIGRPTRMEQISEDEAAEAMSGPHFPIEAARELIRLFGESVDAPLFPVSDAVERLTGRPARPFAQWARDHAGDFS</sequence>
<dbReference type="Proteomes" id="UP000654471">
    <property type="component" value="Unassembled WGS sequence"/>
</dbReference>
<protein>
    <submittedName>
        <fullName evidence="2">Nucleotide-diphosphate-sugar epimerase</fullName>
    </submittedName>
</protein>
<organism evidence="2 3">
    <name type="scientific">Streptomyces albospinus</name>
    <dbReference type="NCBI Taxonomy" id="285515"/>
    <lineage>
        <taxon>Bacteria</taxon>
        <taxon>Bacillati</taxon>
        <taxon>Actinomycetota</taxon>
        <taxon>Actinomycetes</taxon>
        <taxon>Kitasatosporales</taxon>
        <taxon>Streptomycetaceae</taxon>
        <taxon>Streptomyces</taxon>
    </lineage>
</organism>
<dbReference type="InterPro" id="IPR016040">
    <property type="entry name" value="NAD(P)-bd_dom"/>
</dbReference>
<dbReference type="InterPro" id="IPR036291">
    <property type="entry name" value="NAD(P)-bd_dom_sf"/>
</dbReference>
<comment type="caution">
    <text evidence="2">The sequence shown here is derived from an EMBL/GenBank/DDBJ whole genome shotgun (WGS) entry which is preliminary data.</text>
</comment>
<gene>
    <name evidence="2" type="ORF">GCM10010211_35230</name>
</gene>
<dbReference type="InterPro" id="IPR051604">
    <property type="entry name" value="Ergot_Alk_Oxidoreductase"/>
</dbReference>
<dbReference type="Pfam" id="PF13460">
    <property type="entry name" value="NAD_binding_10"/>
    <property type="match status" value="1"/>
</dbReference>
<evidence type="ECO:0000313" key="2">
    <source>
        <dbReference type="EMBL" id="GGU66963.1"/>
    </source>
</evidence>
<dbReference type="RefSeq" id="WP_189301028.1">
    <property type="nucleotide sequence ID" value="NZ_BMRP01000011.1"/>
</dbReference>
<dbReference type="SUPFAM" id="SSF51735">
    <property type="entry name" value="NAD(P)-binding Rossmann-fold domains"/>
    <property type="match status" value="1"/>
</dbReference>
<dbReference type="PANTHER" id="PTHR43162">
    <property type="match status" value="1"/>
</dbReference>
<dbReference type="EMBL" id="BMRP01000011">
    <property type="protein sequence ID" value="GGU66963.1"/>
    <property type="molecule type" value="Genomic_DNA"/>
</dbReference>
<reference evidence="3" key="1">
    <citation type="journal article" date="2019" name="Int. J. Syst. Evol. Microbiol.">
        <title>The Global Catalogue of Microorganisms (GCM) 10K type strain sequencing project: providing services to taxonomists for standard genome sequencing and annotation.</title>
        <authorList>
            <consortium name="The Broad Institute Genomics Platform"/>
            <consortium name="The Broad Institute Genome Sequencing Center for Infectious Disease"/>
            <person name="Wu L."/>
            <person name="Ma J."/>
        </authorList>
    </citation>
    <scope>NUCLEOTIDE SEQUENCE [LARGE SCALE GENOMIC DNA]</scope>
    <source>
        <strain evidence="3">JCM 3399</strain>
    </source>
</reference>